<protein>
    <recommendedName>
        <fullName evidence="1">Tc1-like transposase DDE domain-containing protein</fullName>
    </recommendedName>
</protein>
<proteinExistence type="predicted"/>
<evidence type="ECO:0000313" key="3">
    <source>
        <dbReference type="Proteomes" id="UP000031668"/>
    </source>
</evidence>
<gene>
    <name evidence="2" type="ORF">RF11_00733</name>
</gene>
<dbReference type="OrthoDB" id="7668193at2759"/>
<keyword evidence="3" id="KW-1185">Reference proteome</keyword>
<dbReference type="EMBL" id="JWZT01000332">
    <property type="protein sequence ID" value="KII74654.1"/>
    <property type="molecule type" value="Genomic_DNA"/>
</dbReference>
<reference evidence="2 3" key="1">
    <citation type="journal article" date="2014" name="Genome Biol. Evol.">
        <title>The genome of the myxosporean Thelohanellus kitauei shows adaptations to nutrient acquisition within its fish host.</title>
        <authorList>
            <person name="Yang Y."/>
            <person name="Xiong J."/>
            <person name="Zhou Z."/>
            <person name="Huo F."/>
            <person name="Miao W."/>
            <person name="Ran C."/>
            <person name="Liu Y."/>
            <person name="Zhang J."/>
            <person name="Feng J."/>
            <person name="Wang M."/>
            <person name="Wang M."/>
            <person name="Wang L."/>
            <person name="Yao B."/>
        </authorList>
    </citation>
    <scope>NUCLEOTIDE SEQUENCE [LARGE SCALE GENOMIC DNA]</scope>
    <source>
        <strain evidence="2">Wuqing</strain>
    </source>
</reference>
<feature type="domain" description="Tc1-like transposase DDE" evidence="1">
    <location>
        <begin position="4"/>
        <end position="89"/>
    </location>
</feature>
<evidence type="ECO:0000259" key="1">
    <source>
        <dbReference type="Pfam" id="PF13358"/>
    </source>
</evidence>
<comment type="caution">
    <text evidence="2">The sequence shown here is derived from an EMBL/GenBank/DDBJ whole genome shotgun (WGS) entry which is preliminary data.</text>
</comment>
<organism evidence="2 3">
    <name type="scientific">Thelohanellus kitauei</name>
    <name type="common">Myxosporean</name>
    <dbReference type="NCBI Taxonomy" id="669202"/>
    <lineage>
        <taxon>Eukaryota</taxon>
        <taxon>Metazoa</taxon>
        <taxon>Cnidaria</taxon>
        <taxon>Myxozoa</taxon>
        <taxon>Myxosporea</taxon>
        <taxon>Bivalvulida</taxon>
        <taxon>Platysporina</taxon>
        <taxon>Myxobolidae</taxon>
        <taxon>Thelohanellus</taxon>
    </lineage>
</organism>
<dbReference type="InterPro" id="IPR036397">
    <property type="entry name" value="RNaseH_sf"/>
</dbReference>
<dbReference type="GO" id="GO:0003676">
    <property type="term" value="F:nucleic acid binding"/>
    <property type="evidence" value="ECO:0007669"/>
    <property type="project" value="InterPro"/>
</dbReference>
<dbReference type="InterPro" id="IPR038717">
    <property type="entry name" value="Tc1-like_DDE_dom"/>
</dbReference>
<dbReference type="Proteomes" id="UP000031668">
    <property type="component" value="Unassembled WGS sequence"/>
</dbReference>
<dbReference type="Pfam" id="PF13358">
    <property type="entry name" value="DDE_3"/>
    <property type="match status" value="1"/>
</dbReference>
<dbReference type="AlphaFoldDB" id="A0A0C2JA50"/>
<name>A0A0C2JA50_THEKT</name>
<sequence length="105" mass="12679">MAFFKVQDHPFNKEHFRGYIMEAFEQFFPSGMHEYIFIVDNVKFHKTNMVQTMLQEKGLRVIYLPPYSPFHSQNENLLPKWKNIVKPAFQRSETDLFYLIESRSI</sequence>
<dbReference type="Gene3D" id="3.30.420.10">
    <property type="entry name" value="Ribonuclease H-like superfamily/Ribonuclease H"/>
    <property type="match status" value="1"/>
</dbReference>
<evidence type="ECO:0000313" key="2">
    <source>
        <dbReference type="EMBL" id="KII74654.1"/>
    </source>
</evidence>
<accession>A0A0C2JA50</accession>